<dbReference type="PANTHER" id="PTHR42784:SF1">
    <property type="entry name" value="PYRANOSE 2-OXIDASE"/>
    <property type="match status" value="1"/>
</dbReference>
<proteinExistence type="inferred from homology"/>
<protein>
    <submittedName>
        <fullName evidence="8">FAD dependent oxidoreductase</fullName>
    </submittedName>
</protein>
<feature type="domain" description="Glucose-methanol-choline oxidoreductase C-terminal" evidence="7">
    <location>
        <begin position="386"/>
        <end position="512"/>
    </location>
</feature>
<comment type="cofactor">
    <cofactor evidence="1">
        <name>FAD</name>
        <dbReference type="ChEBI" id="CHEBI:57692"/>
    </cofactor>
</comment>
<dbReference type="HOGENOM" id="CLU_008878_4_1_5"/>
<dbReference type="STRING" id="266779.Meso_0632"/>
<dbReference type="PANTHER" id="PTHR42784">
    <property type="entry name" value="PYRANOSE 2-OXIDASE"/>
    <property type="match status" value="1"/>
</dbReference>
<dbReference type="InterPro" id="IPR006076">
    <property type="entry name" value="FAD-dep_OxRdtase"/>
</dbReference>
<accession>Q11KP3</accession>
<evidence type="ECO:0000256" key="2">
    <source>
        <dbReference type="ARBA" id="ARBA00010790"/>
    </source>
</evidence>
<keyword evidence="4" id="KW-0274">FAD</keyword>
<evidence type="ECO:0000256" key="4">
    <source>
        <dbReference type="ARBA" id="ARBA00022827"/>
    </source>
</evidence>
<dbReference type="Gene3D" id="3.50.50.60">
    <property type="entry name" value="FAD/NAD(P)-binding domain"/>
    <property type="match status" value="2"/>
</dbReference>
<dbReference type="GO" id="GO:0016614">
    <property type="term" value="F:oxidoreductase activity, acting on CH-OH group of donors"/>
    <property type="evidence" value="ECO:0007669"/>
    <property type="project" value="InterPro"/>
</dbReference>
<dbReference type="eggNOG" id="COG2303">
    <property type="taxonomic scope" value="Bacteria"/>
</dbReference>
<evidence type="ECO:0000313" key="8">
    <source>
        <dbReference type="EMBL" id="ABG62032.1"/>
    </source>
</evidence>
<keyword evidence="3" id="KW-0285">Flavoprotein</keyword>
<sequence length="534" mass="58575">MIEDLRDTAPYPEKTDVIVVGAGAVGIPLAVQLARGGKRVLLLEAGGRAKTGTLQGFEGTTSVGRHLRGLQEARLRSLGGTTNAWGGQLLEFDPIVFEQRDWVDGSRWPITRRDLDPFYELTFEMLGMRDRIKNTETLWQKLNVAPPDTGRDLDLFFTRWTPEPNFSRVFRSDLATNPNLHVMTNAPVVGLSRLESGRRFGVTVAPRHGDTLSLSARHVVLAQGTIEIARLLSMPLTSGEIAPWTGNPWLGKGFCDHVDADVGTVRLTDPERFHQIFDGALLHGHKYLPKLKLSSEAQRRRRLLGIAGHFVFQSGHENGLKAIKGIVRSLMQGHLNMSELQDWRALAAIPKVAIPAAMHLLRNHRIYNPGDGGITLRVTGEQMPLRESGLRLTGKNDPQGMPIAEIDWRIDGQPELETIATFSSLVADFLKREGLAQVSLDPRLTARDPGFLSKIEDGFHQMGMARMGASPSDGVVDKDLRVFGTDNLFVAGAAAFRPAGFPNPTLTAIALALRLGDFLLRQPAGRDAFAAQAG</sequence>
<evidence type="ECO:0000256" key="1">
    <source>
        <dbReference type="ARBA" id="ARBA00001974"/>
    </source>
</evidence>
<dbReference type="AlphaFoldDB" id="Q11KP3"/>
<dbReference type="InterPro" id="IPR007867">
    <property type="entry name" value="GMC_OxRtase_C"/>
</dbReference>
<keyword evidence="5" id="KW-0560">Oxidoreductase</keyword>
<feature type="domain" description="FAD dependent oxidoreductase" evidence="6">
    <location>
        <begin position="16"/>
        <end position="225"/>
    </location>
</feature>
<dbReference type="InterPro" id="IPR036188">
    <property type="entry name" value="FAD/NAD-bd_sf"/>
</dbReference>
<organism evidence="8">
    <name type="scientific">Chelativorans sp. (strain BNC1)</name>
    <dbReference type="NCBI Taxonomy" id="266779"/>
    <lineage>
        <taxon>Bacteria</taxon>
        <taxon>Pseudomonadati</taxon>
        <taxon>Pseudomonadota</taxon>
        <taxon>Alphaproteobacteria</taxon>
        <taxon>Hyphomicrobiales</taxon>
        <taxon>Phyllobacteriaceae</taxon>
        <taxon>Chelativorans</taxon>
    </lineage>
</organism>
<comment type="similarity">
    <text evidence="2">Belongs to the GMC oxidoreductase family.</text>
</comment>
<evidence type="ECO:0000259" key="6">
    <source>
        <dbReference type="Pfam" id="PF01266"/>
    </source>
</evidence>
<dbReference type="KEGG" id="mes:Meso_0632"/>
<dbReference type="OrthoDB" id="9798604at2"/>
<reference evidence="8" key="1">
    <citation type="submission" date="2006-06" db="EMBL/GenBank/DDBJ databases">
        <title>Complete sequence of chromosome of Chelativorans sp. BNC1.</title>
        <authorList>
            <consortium name="US DOE Joint Genome Institute"/>
            <person name="Copeland A."/>
            <person name="Lucas S."/>
            <person name="Lapidus A."/>
            <person name="Barry K."/>
            <person name="Detter J.C."/>
            <person name="Glavina del Rio T."/>
            <person name="Hammon N."/>
            <person name="Israni S."/>
            <person name="Dalin E."/>
            <person name="Tice H."/>
            <person name="Pitluck S."/>
            <person name="Chertkov O."/>
            <person name="Brettin T."/>
            <person name="Bruce D."/>
            <person name="Han C."/>
            <person name="Tapia R."/>
            <person name="Gilna P."/>
            <person name="Schmutz J."/>
            <person name="Larimer F."/>
            <person name="Land M."/>
            <person name="Hauser L."/>
            <person name="Kyrpides N."/>
            <person name="Mikhailova N."/>
            <person name="Richardson P."/>
        </authorList>
    </citation>
    <scope>NUCLEOTIDE SEQUENCE</scope>
    <source>
        <strain evidence="8">BNC1</strain>
    </source>
</reference>
<dbReference type="SUPFAM" id="SSF51905">
    <property type="entry name" value="FAD/NAD(P)-binding domain"/>
    <property type="match status" value="1"/>
</dbReference>
<gene>
    <name evidence="8" type="ordered locus">Meso_0632</name>
</gene>
<dbReference type="Pfam" id="PF01266">
    <property type="entry name" value="DAO"/>
    <property type="match status" value="1"/>
</dbReference>
<dbReference type="InterPro" id="IPR051473">
    <property type="entry name" value="P2Ox-like"/>
</dbReference>
<dbReference type="Pfam" id="PF05199">
    <property type="entry name" value="GMC_oxred_C"/>
    <property type="match status" value="1"/>
</dbReference>
<evidence type="ECO:0000256" key="5">
    <source>
        <dbReference type="ARBA" id="ARBA00023002"/>
    </source>
</evidence>
<dbReference type="EMBL" id="CP000390">
    <property type="protein sequence ID" value="ABG62032.1"/>
    <property type="molecule type" value="Genomic_DNA"/>
</dbReference>
<name>Q11KP3_CHESB</name>
<evidence type="ECO:0000256" key="3">
    <source>
        <dbReference type="ARBA" id="ARBA00022630"/>
    </source>
</evidence>
<evidence type="ECO:0000259" key="7">
    <source>
        <dbReference type="Pfam" id="PF05199"/>
    </source>
</evidence>